<dbReference type="Gene3D" id="1.10.443.10">
    <property type="entry name" value="Intergrase catalytic core"/>
    <property type="match status" value="1"/>
</dbReference>
<dbReference type="GO" id="GO:0015074">
    <property type="term" value="P:DNA integration"/>
    <property type="evidence" value="ECO:0007669"/>
    <property type="project" value="InterPro"/>
</dbReference>
<dbReference type="EMBL" id="BNCJ01000001">
    <property type="protein sequence ID" value="GHF33091.1"/>
    <property type="molecule type" value="Genomic_DNA"/>
</dbReference>
<reference evidence="3" key="1">
    <citation type="journal article" date="2014" name="Int. J. Syst. Evol. Microbiol.">
        <title>Complete genome sequence of Corynebacterium casei LMG S-19264T (=DSM 44701T), isolated from a smear-ripened cheese.</title>
        <authorList>
            <consortium name="US DOE Joint Genome Institute (JGI-PGF)"/>
            <person name="Walter F."/>
            <person name="Albersmeier A."/>
            <person name="Kalinowski J."/>
            <person name="Ruckert C."/>
        </authorList>
    </citation>
    <scope>NUCLEOTIDE SEQUENCE</scope>
    <source>
        <strain evidence="3">KCTC 42650</strain>
    </source>
</reference>
<comment type="caution">
    <text evidence="3">The sequence shown here is derived from an EMBL/GenBank/DDBJ whole genome shotgun (WGS) entry which is preliminary data.</text>
</comment>
<keyword evidence="4" id="KW-1185">Reference proteome</keyword>
<dbReference type="InterPro" id="IPR013762">
    <property type="entry name" value="Integrase-like_cat_sf"/>
</dbReference>
<dbReference type="RefSeq" id="WP_189678033.1">
    <property type="nucleotide sequence ID" value="NZ_BNCJ01000001.1"/>
</dbReference>
<dbReference type="SUPFAM" id="SSF56349">
    <property type="entry name" value="DNA breaking-rejoining enzymes"/>
    <property type="match status" value="1"/>
</dbReference>
<dbReference type="GO" id="GO:0003677">
    <property type="term" value="F:DNA binding"/>
    <property type="evidence" value="ECO:0007669"/>
    <property type="project" value="UniProtKB-KW"/>
</dbReference>
<dbReference type="Gene3D" id="1.10.150.130">
    <property type="match status" value="1"/>
</dbReference>
<dbReference type="InterPro" id="IPR010998">
    <property type="entry name" value="Integrase_recombinase_N"/>
</dbReference>
<dbReference type="AlphaFoldDB" id="A0A8J3GT02"/>
<evidence type="ECO:0000313" key="4">
    <source>
        <dbReference type="Proteomes" id="UP000626220"/>
    </source>
</evidence>
<gene>
    <name evidence="3" type="ORF">GCM10017056_00610</name>
</gene>
<evidence type="ECO:0000256" key="1">
    <source>
        <dbReference type="ARBA" id="ARBA00023125"/>
    </source>
</evidence>
<protein>
    <recommendedName>
        <fullName evidence="5">Integrase</fullName>
    </recommendedName>
</protein>
<dbReference type="Proteomes" id="UP000626220">
    <property type="component" value="Unassembled WGS sequence"/>
</dbReference>
<evidence type="ECO:0000256" key="2">
    <source>
        <dbReference type="ARBA" id="ARBA00023172"/>
    </source>
</evidence>
<reference evidence="3" key="2">
    <citation type="submission" date="2020-09" db="EMBL/GenBank/DDBJ databases">
        <authorList>
            <person name="Sun Q."/>
            <person name="Kim S."/>
        </authorList>
    </citation>
    <scope>NUCLEOTIDE SEQUENCE</scope>
    <source>
        <strain evidence="3">KCTC 42650</strain>
    </source>
</reference>
<sequence length="386" mass="43134">MSARSPIGTRIQHLRQRRRSDGSWRVWWEPSATGRALGLEPVELDPDRPTWSVRQAMKLNDEFHARKRGEQPTRSGPGGRTIAALVASYTRDPEYLDKRPATRKSYDANLRLIVQKWGAQPVGSFSKAIMRQWYLTLRQSAGETQAVRLLGMFSILMNHAEMIEWRAEDSNPCRRLKMSIPKPRQRVASWAELDALVAAADAVGLASVGTACLMSALQGQRQTDVLASQRADMRKVDGAWSWQVDRSKRGTLGLMQLHPLVVQRLVGRLLVDGGEPEDHLLLDERTGQPYSVDLFGARFEEVREAAAKQVSSLTGRDQLQFRDLRRTFAVLARAGGASDDDVGDVLGNSAALDPRLQETYMPASFATASRAVLSIRRPEPQERKKA</sequence>
<keyword evidence="2" id="KW-0233">DNA recombination</keyword>
<proteinExistence type="predicted"/>
<accession>A0A8J3GT02</accession>
<evidence type="ECO:0008006" key="5">
    <source>
        <dbReference type="Google" id="ProtNLM"/>
    </source>
</evidence>
<dbReference type="GO" id="GO:0006310">
    <property type="term" value="P:DNA recombination"/>
    <property type="evidence" value="ECO:0007669"/>
    <property type="project" value="UniProtKB-KW"/>
</dbReference>
<name>A0A8J3GT02_9RHOB</name>
<evidence type="ECO:0000313" key="3">
    <source>
        <dbReference type="EMBL" id="GHF33091.1"/>
    </source>
</evidence>
<dbReference type="InterPro" id="IPR011010">
    <property type="entry name" value="DNA_brk_join_enz"/>
</dbReference>
<keyword evidence="1" id="KW-0238">DNA-binding</keyword>
<organism evidence="3 4">
    <name type="scientific">Seohaeicola zhoushanensis</name>
    <dbReference type="NCBI Taxonomy" id="1569283"/>
    <lineage>
        <taxon>Bacteria</taxon>
        <taxon>Pseudomonadati</taxon>
        <taxon>Pseudomonadota</taxon>
        <taxon>Alphaproteobacteria</taxon>
        <taxon>Rhodobacterales</taxon>
        <taxon>Roseobacteraceae</taxon>
        <taxon>Seohaeicola</taxon>
    </lineage>
</organism>